<proteinExistence type="predicted"/>
<dbReference type="Pfam" id="PF00117">
    <property type="entry name" value="GATase"/>
    <property type="match status" value="1"/>
</dbReference>
<dbReference type="PANTHER" id="PTHR42695:SF5">
    <property type="entry name" value="GLUTAMINE AMIDOTRANSFERASE YLR126C-RELATED"/>
    <property type="match status" value="1"/>
</dbReference>
<feature type="domain" description="Glutamine amidotransferase" evidence="1">
    <location>
        <begin position="27"/>
        <end position="192"/>
    </location>
</feature>
<organism evidence="2 3">
    <name type="scientific">Thermogutta terrifontis</name>
    <dbReference type="NCBI Taxonomy" id="1331910"/>
    <lineage>
        <taxon>Bacteria</taxon>
        <taxon>Pseudomonadati</taxon>
        <taxon>Planctomycetota</taxon>
        <taxon>Planctomycetia</taxon>
        <taxon>Pirellulales</taxon>
        <taxon>Thermoguttaceae</taxon>
        <taxon>Thermogutta</taxon>
    </lineage>
</organism>
<dbReference type="KEGG" id="ttf:THTE_3315"/>
<dbReference type="FunFam" id="3.40.50.880:FF:000033">
    <property type="entry name" value="Glutamine amidotransferase class-I"/>
    <property type="match status" value="1"/>
</dbReference>
<keyword evidence="2" id="KW-0808">Transferase</keyword>
<evidence type="ECO:0000259" key="1">
    <source>
        <dbReference type="Pfam" id="PF00117"/>
    </source>
</evidence>
<reference evidence="2 3" key="1">
    <citation type="journal article" name="Front. Microbiol.">
        <title>Sugar Metabolism of the First Thermophilic Planctomycete Thermogutta terrifontis: Comparative Genomic and Transcriptomic Approaches.</title>
        <authorList>
            <person name="Elcheninov A.G."/>
            <person name="Menzel P."/>
            <person name="Gudbergsdottir S.R."/>
            <person name="Slesarev A.I."/>
            <person name="Kadnikov V.V."/>
            <person name="Krogh A."/>
            <person name="Bonch-Osmolovskaya E.A."/>
            <person name="Peng X."/>
            <person name="Kublanov I.V."/>
        </authorList>
    </citation>
    <scope>NUCLEOTIDE SEQUENCE [LARGE SCALE GENOMIC DNA]</scope>
    <source>
        <strain evidence="2 3">R1</strain>
    </source>
</reference>
<accession>A0A286RIY3</accession>
<dbReference type="InterPro" id="IPR044992">
    <property type="entry name" value="ChyE-like"/>
</dbReference>
<keyword evidence="2" id="KW-0315">Glutamine amidotransferase</keyword>
<dbReference type="Gene3D" id="3.40.50.880">
    <property type="match status" value="1"/>
</dbReference>
<dbReference type="AlphaFoldDB" id="A0A286RIY3"/>
<dbReference type="CDD" id="cd01741">
    <property type="entry name" value="GATase1_1"/>
    <property type="match status" value="1"/>
</dbReference>
<protein>
    <submittedName>
        <fullName evidence="2">Glutamine amidotransferase class-I</fullName>
        <ecNumber evidence="2">6.3.5.2</ecNumber>
    </submittedName>
</protein>
<name>A0A286RIY3_9BACT</name>
<dbReference type="GO" id="GO:0016740">
    <property type="term" value="F:transferase activity"/>
    <property type="evidence" value="ECO:0007669"/>
    <property type="project" value="UniProtKB-KW"/>
</dbReference>
<keyword evidence="3" id="KW-1185">Reference proteome</keyword>
<dbReference type="GO" id="GO:0003922">
    <property type="term" value="F:GMP synthase (glutamine-hydrolyzing) activity"/>
    <property type="evidence" value="ECO:0007669"/>
    <property type="project" value="UniProtKB-EC"/>
</dbReference>
<dbReference type="InterPro" id="IPR017926">
    <property type="entry name" value="GATASE"/>
</dbReference>
<gene>
    <name evidence="2" type="ORF">THTE_3315</name>
</gene>
<dbReference type="SUPFAM" id="SSF52317">
    <property type="entry name" value="Class I glutamine amidotransferase-like"/>
    <property type="match status" value="1"/>
</dbReference>
<dbReference type="PANTHER" id="PTHR42695">
    <property type="entry name" value="GLUTAMINE AMIDOTRANSFERASE YLR126C-RELATED"/>
    <property type="match status" value="1"/>
</dbReference>
<dbReference type="GO" id="GO:0005829">
    <property type="term" value="C:cytosol"/>
    <property type="evidence" value="ECO:0007669"/>
    <property type="project" value="TreeGrafter"/>
</dbReference>
<dbReference type="EMBL" id="CP018477">
    <property type="protein sequence ID" value="ASV75917.1"/>
    <property type="molecule type" value="Genomic_DNA"/>
</dbReference>
<dbReference type="EC" id="6.3.5.2" evidence="2"/>
<keyword evidence="2" id="KW-0436">Ligase</keyword>
<evidence type="ECO:0000313" key="2">
    <source>
        <dbReference type="EMBL" id="ASV75917.1"/>
    </source>
</evidence>
<dbReference type="Proteomes" id="UP000215086">
    <property type="component" value="Chromosome"/>
</dbReference>
<sequence length="249" mass="27968">MHDHLNAVMSRRVVIFQNAPGEPPGQIADFLMWAGVECEILPLYSHVPNDLDWENLAGLVALGGPMNVDEVDKFPYLAREKEWLIQAVRREIPVLGICLGAQLLARCLNARVYPNPVKEIGWYEVSFTPATASDALFRGVPWRGTVFQWHGDTFTLPEGAFLLATASDCVNQAFRYGTCAWGLQFHLEVTPSLVEAWMESAEASGELEQLGVSKRQILEQSRHQFERMQRLAEVVFPRFARLCALGVAR</sequence>
<dbReference type="PROSITE" id="PS51273">
    <property type="entry name" value="GATASE_TYPE_1"/>
    <property type="match status" value="1"/>
</dbReference>
<dbReference type="InterPro" id="IPR029062">
    <property type="entry name" value="Class_I_gatase-like"/>
</dbReference>
<evidence type="ECO:0000313" key="3">
    <source>
        <dbReference type="Proteomes" id="UP000215086"/>
    </source>
</evidence>